<keyword evidence="7 21" id="KW-0732">Signal</keyword>
<dbReference type="GO" id="GO:0003743">
    <property type="term" value="F:translation initiation factor activity"/>
    <property type="evidence" value="ECO:0007669"/>
    <property type="project" value="UniProtKB-KW"/>
</dbReference>
<evidence type="ECO:0000313" key="23">
    <source>
        <dbReference type="Proteomes" id="UP000192223"/>
    </source>
</evidence>
<evidence type="ECO:0000256" key="7">
    <source>
        <dbReference type="ARBA" id="ARBA00022729"/>
    </source>
</evidence>
<dbReference type="Gene3D" id="1.10.510.10">
    <property type="entry name" value="Transferase(Phosphotransferase) domain 1"/>
    <property type="match status" value="1"/>
</dbReference>
<proteinExistence type="inferred from homology"/>
<comment type="similarity">
    <text evidence="18">Belongs to the protein kinase superfamily. Ser/Thr protein kinase family. GCN2 subfamily.</text>
</comment>
<dbReference type="Proteomes" id="UP000192223">
    <property type="component" value="Unplaced"/>
</dbReference>
<evidence type="ECO:0000256" key="17">
    <source>
        <dbReference type="ARBA" id="ARBA00023230"/>
    </source>
</evidence>
<dbReference type="PROSITE" id="PS50011">
    <property type="entry name" value="PROTEIN_KINASE_DOM"/>
    <property type="match status" value="1"/>
</dbReference>
<evidence type="ECO:0000256" key="19">
    <source>
        <dbReference type="ARBA" id="ARBA00041500"/>
    </source>
</evidence>
<dbReference type="SUPFAM" id="SSF56112">
    <property type="entry name" value="Protein kinase-like (PK-like)"/>
    <property type="match status" value="1"/>
</dbReference>
<dbReference type="PANTHER" id="PTHR11042">
    <property type="entry name" value="EUKARYOTIC TRANSLATION INITIATION FACTOR 2-ALPHA KINASE EIF2-ALPHA KINASE -RELATED"/>
    <property type="match status" value="1"/>
</dbReference>
<dbReference type="FunFam" id="3.30.200.20:FF:000193">
    <property type="entry name" value="Eukaryotic translation initiation factor 2-alpha kinase 3"/>
    <property type="match status" value="1"/>
</dbReference>
<reference evidence="24 25" key="1">
    <citation type="submission" date="2025-04" db="UniProtKB">
        <authorList>
            <consortium name="RefSeq"/>
        </authorList>
    </citation>
    <scope>IDENTIFICATION</scope>
    <source>
        <tissue evidence="24 25">Entire body</tissue>
    </source>
</reference>
<evidence type="ECO:0000259" key="22">
    <source>
        <dbReference type="PROSITE" id="PS50011"/>
    </source>
</evidence>
<evidence type="ECO:0000256" key="6">
    <source>
        <dbReference type="ARBA" id="ARBA00022692"/>
    </source>
</evidence>
<keyword evidence="6" id="KW-0812">Transmembrane</keyword>
<comment type="subcellular location">
    <subcellularLocation>
        <location evidence="1">Endoplasmic reticulum membrane</location>
        <topology evidence="1">Single-pass type I membrane protein</topology>
    </subcellularLocation>
</comment>
<dbReference type="GO" id="GO:0006986">
    <property type="term" value="P:response to unfolded protein"/>
    <property type="evidence" value="ECO:0007669"/>
    <property type="project" value="UniProtKB-KW"/>
</dbReference>
<evidence type="ECO:0000256" key="15">
    <source>
        <dbReference type="ARBA" id="ARBA00023136"/>
    </source>
</evidence>
<keyword evidence="9 24" id="KW-0418">Kinase</keyword>
<keyword evidence="24 25" id="KW-0648">Protein biosynthesis</keyword>
<evidence type="ECO:0000256" key="14">
    <source>
        <dbReference type="ARBA" id="ARBA00023016"/>
    </source>
</evidence>
<gene>
    <name evidence="24 25" type="primary">LOC108742677</name>
</gene>
<accession>A0A1W4XM61</accession>
<dbReference type="KEGG" id="apln:108742677"/>
<evidence type="ECO:0000256" key="4">
    <source>
        <dbReference type="ARBA" id="ARBA00022553"/>
    </source>
</evidence>
<evidence type="ECO:0000256" key="3">
    <source>
        <dbReference type="ARBA" id="ARBA00022527"/>
    </source>
</evidence>
<name>A0A1W4XM61_AGRPL</name>
<protein>
    <recommendedName>
        <fullName evidence="2">non-specific serine/threonine protein kinase</fullName>
        <ecNumber evidence="2">2.7.11.1</ecNumber>
    </recommendedName>
    <alternativeName>
        <fullName evidence="19">PRKR-like endoplasmic reticulum kinase</fullName>
    </alternativeName>
</protein>
<keyword evidence="10" id="KW-0256">Endoplasmic reticulum</keyword>
<keyword evidence="16" id="KW-0325">Glycoprotein</keyword>
<dbReference type="InterPro" id="IPR000719">
    <property type="entry name" value="Prot_kinase_dom"/>
</dbReference>
<keyword evidence="12" id="KW-0810">Translation regulation</keyword>
<evidence type="ECO:0000313" key="24">
    <source>
        <dbReference type="RefSeq" id="XP_018333470.1"/>
    </source>
</evidence>
<keyword evidence="17" id="KW-0834">Unfolded protein response</keyword>
<keyword evidence="13" id="KW-1133">Transmembrane helix</keyword>
<evidence type="ECO:0000313" key="25">
    <source>
        <dbReference type="RefSeq" id="XP_018333471.1"/>
    </source>
</evidence>
<keyword evidence="15" id="KW-0472">Membrane</keyword>
<dbReference type="GO" id="GO:0004694">
    <property type="term" value="F:eukaryotic translation initiation factor 2alpha kinase activity"/>
    <property type="evidence" value="ECO:0007669"/>
    <property type="project" value="TreeGrafter"/>
</dbReference>
<dbReference type="PROSITE" id="PS00108">
    <property type="entry name" value="PROTEIN_KINASE_ST"/>
    <property type="match status" value="1"/>
</dbReference>
<evidence type="ECO:0000256" key="21">
    <source>
        <dbReference type="SAM" id="SignalP"/>
    </source>
</evidence>
<dbReference type="InterPro" id="IPR015943">
    <property type="entry name" value="WD40/YVTN_repeat-like_dom_sf"/>
</dbReference>
<evidence type="ECO:0000256" key="13">
    <source>
        <dbReference type="ARBA" id="ARBA00022989"/>
    </source>
</evidence>
<dbReference type="GeneID" id="108742677"/>
<dbReference type="InterPro" id="IPR050339">
    <property type="entry name" value="CC_SR_Kinase"/>
</dbReference>
<dbReference type="CTD" id="40653"/>
<dbReference type="PROSITE" id="PS00107">
    <property type="entry name" value="PROTEIN_KINASE_ATP"/>
    <property type="match status" value="1"/>
</dbReference>
<evidence type="ECO:0000256" key="1">
    <source>
        <dbReference type="ARBA" id="ARBA00004115"/>
    </source>
</evidence>
<dbReference type="InterPro" id="IPR011047">
    <property type="entry name" value="Quinoprotein_ADH-like_sf"/>
</dbReference>
<dbReference type="Pfam" id="PF00069">
    <property type="entry name" value="Pkinase"/>
    <property type="match status" value="2"/>
</dbReference>
<evidence type="ECO:0000256" key="18">
    <source>
        <dbReference type="ARBA" id="ARBA00037982"/>
    </source>
</evidence>
<evidence type="ECO:0000256" key="12">
    <source>
        <dbReference type="ARBA" id="ARBA00022845"/>
    </source>
</evidence>
<keyword evidence="3" id="KW-0723">Serine/threonine-protein kinase</keyword>
<sequence>MNIQQSFMFIVRVLLIFLHLIIINGEENNLPDCSNEEGPHGLILVSTLDGNIAALSAKGRLIWELETGPLLLSNIHNLELTNNGQWIRIIPSLSGSLYKFDGSNIDAIPITADNLLTSSFKYSDDMVIAGGREVRNYGVNINSGKKVYECSLSGCKNNTEVDESEDIVIIERSSYVVRAVEPRSGGERWNFSIAIHNLKVPYTSCINIDPEVHEYKITAILPNGHIIANSEKTLLEPWDFKFNSPIVGIWKWDGRSLSQVDLFEFPIENKLPLVPPSIYVGMYKKQLYIFESEKMKETLVLKKYAAPSFIDSQGITRIPWKPISASNTALVPIDDTDGSTALSVLYSSEYINGNGYYFYATNDPLLCDNQTLSEMESKDLKDGVPVVDWMWWKEIIVISLTVIFMNIMYNNFGNFFILRVFPRQRHSSTFQQKTNSVSEILPLYSKNSSSTTETSDNNFASRYLTEFDTINCLGRGGFGVVFHVIKKFDDCHYAVKRILLPRENKARERVMREVKALAKLDHRNIVRYYNAWIEYPPVQWQKKLDEKLLSDCSNSLAAMTSTSQSRHHRSTSVSIDVINLQRRRMKEESELFSNIQSKDDFNISISKTPDSSDSFIVFKSNTVSSSSECSDFSHKEKTLSHADKKSIWRKPRQRPQSLDITSQGNVFTNDKTPPAFLYIQMQLCREESLKDWLKNNKNREKTILLNIFTQILEAVEYVHLQGLIHRDLKPSNIFFSLEGQIKIGDFGLVTTMDDAPPFPSINSSPAILSNGYTQAVGTKLYMSPEQYKGEKYDYKVDIYSLGVIFFELLIPFFTEMERVKALTNLRNKVFPLEFPKEYKHEKALLNLMIADDPKDRPTTFGIRARPPFLQEDAVLKRDFHFKLPKI</sequence>
<dbReference type="Gene3D" id="2.130.10.10">
    <property type="entry name" value="YVTN repeat-like/Quinoprotein amine dehydrogenase"/>
    <property type="match status" value="1"/>
</dbReference>
<keyword evidence="11 20" id="KW-0067">ATP-binding</keyword>
<evidence type="ECO:0000256" key="20">
    <source>
        <dbReference type="PROSITE-ProRule" id="PRU10141"/>
    </source>
</evidence>
<dbReference type="SMART" id="SM00220">
    <property type="entry name" value="S_TKc"/>
    <property type="match status" value="1"/>
</dbReference>
<feature type="chain" id="PRO_5010817896" description="non-specific serine/threonine protein kinase" evidence="21">
    <location>
        <begin position="26"/>
        <end position="886"/>
    </location>
</feature>
<keyword evidence="24 25" id="KW-0396">Initiation factor</keyword>
<dbReference type="FunFam" id="1.10.510.10:FF:000251">
    <property type="entry name" value="eukaryotic translation initiation factor 2-alpha kinase 3"/>
    <property type="match status" value="1"/>
</dbReference>
<dbReference type="STRING" id="224129.A0A1W4XM61"/>
<feature type="binding site" evidence="20">
    <location>
        <position position="496"/>
    </location>
    <ligand>
        <name>ATP</name>
        <dbReference type="ChEBI" id="CHEBI:30616"/>
    </ligand>
</feature>
<keyword evidence="23" id="KW-1185">Reference proteome</keyword>
<feature type="signal peptide" evidence="21">
    <location>
        <begin position="1"/>
        <end position="25"/>
    </location>
</feature>
<dbReference type="RefSeq" id="XP_018333471.1">
    <property type="nucleotide sequence ID" value="XM_018477969.2"/>
</dbReference>
<evidence type="ECO:0000256" key="2">
    <source>
        <dbReference type="ARBA" id="ARBA00012513"/>
    </source>
</evidence>
<organism evidence="23 24">
    <name type="scientific">Agrilus planipennis</name>
    <name type="common">Emerald ash borer</name>
    <name type="synonym">Agrilus marcopoli</name>
    <dbReference type="NCBI Taxonomy" id="224129"/>
    <lineage>
        <taxon>Eukaryota</taxon>
        <taxon>Metazoa</taxon>
        <taxon>Ecdysozoa</taxon>
        <taxon>Arthropoda</taxon>
        <taxon>Hexapoda</taxon>
        <taxon>Insecta</taxon>
        <taxon>Pterygota</taxon>
        <taxon>Neoptera</taxon>
        <taxon>Endopterygota</taxon>
        <taxon>Coleoptera</taxon>
        <taxon>Polyphaga</taxon>
        <taxon>Elateriformia</taxon>
        <taxon>Buprestoidea</taxon>
        <taxon>Buprestidae</taxon>
        <taxon>Agrilinae</taxon>
        <taxon>Agrilus</taxon>
    </lineage>
</organism>
<dbReference type="Gene3D" id="3.30.200.20">
    <property type="entry name" value="Phosphorylase Kinase, domain 1"/>
    <property type="match status" value="1"/>
</dbReference>
<dbReference type="InterPro" id="IPR008271">
    <property type="entry name" value="Ser/Thr_kinase_AS"/>
</dbReference>
<keyword evidence="8 20" id="KW-0547">Nucleotide-binding</keyword>
<keyword evidence="5" id="KW-0808">Transferase</keyword>
<evidence type="ECO:0000256" key="11">
    <source>
        <dbReference type="ARBA" id="ARBA00022840"/>
    </source>
</evidence>
<dbReference type="PANTHER" id="PTHR11042:SF91">
    <property type="entry name" value="EUKARYOTIC TRANSLATION INITIATION FACTOR 2-ALPHA KINASE"/>
    <property type="match status" value="1"/>
</dbReference>
<dbReference type="EC" id="2.7.11.1" evidence="2"/>
<dbReference type="GO" id="GO:0005634">
    <property type="term" value="C:nucleus"/>
    <property type="evidence" value="ECO:0007669"/>
    <property type="project" value="TreeGrafter"/>
</dbReference>
<dbReference type="InterPro" id="IPR011009">
    <property type="entry name" value="Kinase-like_dom_sf"/>
</dbReference>
<evidence type="ECO:0000256" key="9">
    <source>
        <dbReference type="ARBA" id="ARBA00022777"/>
    </source>
</evidence>
<dbReference type="InterPro" id="IPR017441">
    <property type="entry name" value="Protein_kinase_ATP_BS"/>
</dbReference>
<keyword evidence="14" id="KW-0346">Stress response</keyword>
<evidence type="ECO:0000256" key="16">
    <source>
        <dbReference type="ARBA" id="ARBA00023180"/>
    </source>
</evidence>
<dbReference type="RefSeq" id="XP_018333470.1">
    <property type="nucleotide sequence ID" value="XM_018477968.2"/>
</dbReference>
<dbReference type="OrthoDB" id="341578at2759"/>
<evidence type="ECO:0000256" key="8">
    <source>
        <dbReference type="ARBA" id="ARBA00022741"/>
    </source>
</evidence>
<dbReference type="AlphaFoldDB" id="A0A1W4XM61"/>
<dbReference type="SUPFAM" id="SSF50998">
    <property type="entry name" value="Quinoprotein alcohol dehydrogenase-like"/>
    <property type="match status" value="1"/>
</dbReference>
<evidence type="ECO:0000256" key="5">
    <source>
        <dbReference type="ARBA" id="ARBA00022679"/>
    </source>
</evidence>
<evidence type="ECO:0000256" key="10">
    <source>
        <dbReference type="ARBA" id="ARBA00022824"/>
    </source>
</evidence>
<feature type="domain" description="Protein kinase" evidence="22">
    <location>
        <begin position="467"/>
        <end position="869"/>
    </location>
</feature>
<dbReference type="GO" id="GO:0005524">
    <property type="term" value="F:ATP binding"/>
    <property type="evidence" value="ECO:0007669"/>
    <property type="project" value="UniProtKB-UniRule"/>
</dbReference>
<keyword evidence="4" id="KW-0597">Phosphoprotein</keyword>
<dbReference type="GO" id="GO:0005789">
    <property type="term" value="C:endoplasmic reticulum membrane"/>
    <property type="evidence" value="ECO:0007669"/>
    <property type="project" value="UniProtKB-SubCell"/>
</dbReference>